<proteinExistence type="predicted"/>
<dbReference type="Pfam" id="PF02517">
    <property type="entry name" value="Rce1-like"/>
    <property type="match status" value="1"/>
</dbReference>
<dbReference type="GO" id="GO:0004175">
    <property type="term" value="F:endopeptidase activity"/>
    <property type="evidence" value="ECO:0007669"/>
    <property type="project" value="UniProtKB-ARBA"/>
</dbReference>
<feature type="transmembrane region" description="Helical" evidence="1">
    <location>
        <begin position="32"/>
        <end position="54"/>
    </location>
</feature>
<feature type="transmembrane region" description="Helical" evidence="1">
    <location>
        <begin position="141"/>
        <end position="162"/>
    </location>
</feature>
<evidence type="ECO:0000259" key="2">
    <source>
        <dbReference type="Pfam" id="PF02517"/>
    </source>
</evidence>
<dbReference type="PANTHER" id="PTHR39430:SF1">
    <property type="entry name" value="PROTEASE"/>
    <property type="match status" value="1"/>
</dbReference>
<name>A0A4Y8ZN64_9SPHN</name>
<keyword evidence="1" id="KW-1133">Transmembrane helix</keyword>
<dbReference type="GO" id="GO:0080120">
    <property type="term" value="P:CAAX-box protein maturation"/>
    <property type="evidence" value="ECO:0007669"/>
    <property type="project" value="UniProtKB-ARBA"/>
</dbReference>
<feature type="transmembrane region" description="Helical" evidence="1">
    <location>
        <begin position="74"/>
        <end position="92"/>
    </location>
</feature>
<keyword evidence="4" id="KW-1185">Reference proteome</keyword>
<feature type="domain" description="CAAX prenyl protease 2/Lysostaphin resistance protein A-like" evidence="2">
    <location>
        <begin position="119"/>
        <end position="206"/>
    </location>
</feature>
<accession>A0A4Y8ZN64</accession>
<dbReference type="AlphaFoldDB" id="A0A4Y8ZN64"/>
<organism evidence="3 4">
    <name type="scientific">Sphingomonas parva</name>
    <dbReference type="NCBI Taxonomy" id="2555898"/>
    <lineage>
        <taxon>Bacteria</taxon>
        <taxon>Pseudomonadati</taxon>
        <taxon>Pseudomonadota</taxon>
        <taxon>Alphaproteobacteria</taxon>
        <taxon>Sphingomonadales</taxon>
        <taxon>Sphingomonadaceae</taxon>
        <taxon>Sphingomonas</taxon>
    </lineage>
</organism>
<feature type="transmembrane region" description="Helical" evidence="1">
    <location>
        <begin position="174"/>
        <end position="200"/>
    </location>
</feature>
<dbReference type="EMBL" id="SPDV01000031">
    <property type="protein sequence ID" value="TFI57431.1"/>
    <property type="molecule type" value="Genomic_DNA"/>
</dbReference>
<keyword evidence="1" id="KW-0472">Membrane</keyword>
<dbReference type="Proteomes" id="UP000298213">
    <property type="component" value="Unassembled WGS sequence"/>
</dbReference>
<dbReference type="PANTHER" id="PTHR39430">
    <property type="entry name" value="MEMBRANE-ASSOCIATED PROTEASE-RELATED"/>
    <property type="match status" value="1"/>
</dbReference>
<evidence type="ECO:0000313" key="4">
    <source>
        <dbReference type="Proteomes" id="UP000298213"/>
    </source>
</evidence>
<keyword evidence="3" id="KW-0645">Protease</keyword>
<dbReference type="GO" id="GO:0006508">
    <property type="term" value="P:proteolysis"/>
    <property type="evidence" value="ECO:0007669"/>
    <property type="project" value="UniProtKB-KW"/>
</dbReference>
<keyword evidence="1" id="KW-0812">Transmembrane</keyword>
<comment type="caution">
    <text evidence="3">The sequence shown here is derived from an EMBL/GenBank/DDBJ whole genome shotgun (WGS) entry which is preliminary data.</text>
</comment>
<keyword evidence="3" id="KW-0482">Metalloprotease</keyword>
<gene>
    <name evidence="3" type="ORF">E2493_15260</name>
</gene>
<dbReference type="OrthoDB" id="7632478at2"/>
<evidence type="ECO:0000313" key="3">
    <source>
        <dbReference type="EMBL" id="TFI57431.1"/>
    </source>
</evidence>
<evidence type="ECO:0000256" key="1">
    <source>
        <dbReference type="SAM" id="Phobius"/>
    </source>
</evidence>
<reference evidence="3 4" key="1">
    <citation type="submission" date="2019-03" db="EMBL/GenBank/DDBJ databases">
        <title>Genome sequence of Sphingomonas sp. 17J27-24.</title>
        <authorList>
            <person name="Kim M."/>
            <person name="Maeng S."/>
            <person name="Sathiyaraj S."/>
        </authorList>
    </citation>
    <scope>NUCLEOTIDE SEQUENCE [LARGE SCALE GENOMIC DNA]</scope>
    <source>
        <strain evidence="3 4">17J27-24</strain>
    </source>
</reference>
<sequence length="231" mass="24618">MTAIDHILAAVLAAACVSQLFVTIDPERSTRLGFYGTGVSTAVLFGGLPLLAWWAAGRPLRAFGRHDWAGGPDAVLWAGLWTAALLILVLLVRRGALRLWLVSLYRAYAWIMPRTRAELAASWVTSLAAGFGEEIAFRGFLLWYAAAVLGTPGGLVVTGLLFGCAHSYQRLRGMIWAALAGIVLGLAYLASGSLLLVILLHASWNVASFSIGYIVLGGAERSTGEPARLPL</sequence>
<dbReference type="InterPro" id="IPR003675">
    <property type="entry name" value="Rce1/LyrA-like_dom"/>
</dbReference>
<feature type="transmembrane region" description="Helical" evidence="1">
    <location>
        <begin position="6"/>
        <end position="25"/>
    </location>
</feature>
<dbReference type="GO" id="GO:0008237">
    <property type="term" value="F:metallopeptidase activity"/>
    <property type="evidence" value="ECO:0007669"/>
    <property type="project" value="UniProtKB-KW"/>
</dbReference>
<dbReference type="RefSeq" id="WP_135088318.1">
    <property type="nucleotide sequence ID" value="NZ_SPDV01000031.1"/>
</dbReference>
<protein>
    <submittedName>
        <fullName evidence="3">CPBP family intramembrane metalloprotease</fullName>
    </submittedName>
</protein>
<keyword evidence="3" id="KW-0378">Hydrolase</keyword>